<keyword evidence="2" id="KW-0479">Metal-binding</keyword>
<dbReference type="RefSeq" id="XP_040641926.1">
    <property type="nucleotide sequence ID" value="XM_040786148.1"/>
</dbReference>
<evidence type="ECO:0000256" key="1">
    <source>
        <dbReference type="ARBA" id="ARBA00001961"/>
    </source>
</evidence>
<evidence type="ECO:0000313" key="8">
    <source>
        <dbReference type="EMBL" id="EYE98238.1"/>
    </source>
</evidence>
<organism evidence="8 9">
    <name type="scientific">Aspergillus ruber (strain CBS 135680)</name>
    <dbReference type="NCBI Taxonomy" id="1388766"/>
    <lineage>
        <taxon>Eukaryota</taxon>
        <taxon>Fungi</taxon>
        <taxon>Dikarya</taxon>
        <taxon>Ascomycota</taxon>
        <taxon>Pezizomycotina</taxon>
        <taxon>Eurotiomycetes</taxon>
        <taxon>Eurotiomycetidae</taxon>
        <taxon>Eurotiales</taxon>
        <taxon>Aspergillaceae</taxon>
        <taxon>Aspergillus</taxon>
        <taxon>Aspergillus subgen. Aspergillus</taxon>
    </lineage>
</organism>
<dbReference type="GO" id="GO:0005783">
    <property type="term" value="C:endoplasmic reticulum"/>
    <property type="evidence" value="ECO:0007669"/>
    <property type="project" value="TreeGrafter"/>
</dbReference>
<dbReference type="EMBL" id="KK088414">
    <property type="protein sequence ID" value="EYE98238.1"/>
    <property type="molecule type" value="Genomic_DNA"/>
</dbReference>
<dbReference type="InterPro" id="IPR005123">
    <property type="entry name" value="Oxoglu/Fe-dep_dioxygenase_dom"/>
</dbReference>
<evidence type="ECO:0000256" key="3">
    <source>
        <dbReference type="ARBA" id="ARBA00022964"/>
    </source>
</evidence>
<evidence type="ECO:0000256" key="4">
    <source>
        <dbReference type="ARBA" id="ARBA00023002"/>
    </source>
</evidence>
<dbReference type="InterPro" id="IPR006620">
    <property type="entry name" value="Pro_4_hyd_alph"/>
</dbReference>
<dbReference type="PANTHER" id="PTHR10869:SF236">
    <property type="entry name" value="PROLYL 4-HYDROXYLASE ALPHA SUBUNIT DOMAIN-CONTAINING PROTEIN"/>
    <property type="match status" value="1"/>
</dbReference>
<accession>A0A017SMN1</accession>
<dbReference type="GO" id="GO:0004656">
    <property type="term" value="F:procollagen-proline 4-dioxygenase activity"/>
    <property type="evidence" value="ECO:0007669"/>
    <property type="project" value="TreeGrafter"/>
</dbReference>
<dbReference type="PANTHER" id="PTHR10869">
    <property type="entry name" value="PROLYL 4-HYDROXYLASE ALPHA SUBUNIT"/>
    <property type="match status" value="1"/>
</dbReference>
<dbReference type="FunFam" id="2.60.120.620:FF:000021">
    <property type="entry name" value="WGS project CABT00000000 data, contig 2.8"/>
    <property type="match status" value="1"/>
</dbReference>
<evidence type="ECO:0000256" key="6">
    <source>
        <dbReference type="SAM" id="MobiDB-lite"/>
    </source>
</evidence>
<feature type="region of interest" description="Disordered" evidence="6">
    <location>
        <begin position="1"/>
        <end position="33"/>
    </location>
</feature>
<proteinExistence type="predicted"/>
<keyword evidence="5" id="KW-0408">Iron</keyword>
<dbReference type="InterPro" id="IPR045054">
    <property type="entry name" value="P4HA-like"/>
</dbReference>
<dbReference type="PROSITE" id="PS51471">
    <property type="entry name" value="FE2OG_OXY"/>
    <property type="match status" value="1"/>
</dbReference>
<keyword evidence="9" id="KW-1185">Reference proteome</keyword>
<keyword evidence="3" id="KW-0223">Dioxygenase</keyword>
<dbReference type="Pfam" id="PF13640">
    <property type="entry name" value="2OG-FeII_Oxy_3"/>
    <property type="match status" value="1"/>
</dbReference>
<protein>
    <recommendedName>
        <fullName evidence="7">Fe2OG dioxygenase domain-containing protein</fullName>
    </recommendedName>
</protein>
<gene>
    <name evidence="8" type="ORF">EURHEDRAFT_513264</name>
</gene>
<dbReference type="SMART" id="SM00702">
    <property type="entry name" value="P4Hc"/>
    <property type="match status" value="1"/>
</dbReference>
<comment type="cofactor">
    <cofactor evidence="1">
        <name>L-ascorbate</name>
        <dbReference type="ChEBI" id="CHEBI:38290"/>
    </cofactor>
</comment>
<reference evidence="9" key="1">
    <citation type="journal article" date="2014" name="Nat. Commun.">
        <title>Genomic adaptations of the halophilic Dead Sea filamentous fungus Eurotium rubrum.</title>
        <authorList>
            <person name="Kis-Papo T."/>
            <person name="Weig A.R."/>
            <person name="Riley R."/>
            <person name="Persoh D."/>
            <person name="Salamov A."/>
            <person name="Sun H."/>
            <person name="Lipzen A."/>
            <person name="Wasser S.P."/>
            <person name="Rambold G."/>
            <person name="Grigoriev I.V."/>
            <person name="Nevo E."/>
        </authorList>
    </citation>
    <scope>NUCLEOTIDE SEQUENCE [LARGE SCALE GENOMIC DNA]</scope>
    <source>
        <strain evidence="9">CBS 135680</strain>
    </source>
</reference>
<keyword evidence="4" id="KW-0560">Oxidoreductase</keyword>
<dbReference type="InterPro" id="IPR044862">
    <property type="entry name" value="Pro_4_hyd_alph_FE2OG_OXY"/>
</dbReference>
<dbReference type="Proteomes" id="UP000019804">
    <property type="component" value="Unassembled WGS sequence"/>
</dbReference>
<evidence type="ECO:0000256" key="2">
    <source>
        <dbReference type="ARBA" id="ARBA00022723"/>
    </source>
</evidence>
<sequence>MPPKSKSKKDPQPNPKSTANSNGNNNTSNGNNTINWPPLRSLVPAADLSLIPLLHDQIYLIPNYFTANLCKTYVSFLASLPLITTPGKPKKDEAVRVNDRFQIQDDVFAEMLWSSTALRELVLTGRMEDDDYYQDEGEKRRSVKEMWGGEPLGLNSNIRVYRYKTGQFFAQHYDDANTVRFTNKQTAPVQARTTWTLLIYLSNCAGGETVFYPEPTRWNRNPEPISVAPGIGMALLHRHGDRCMLHEGKEVLNGEKWVLRSDLVVEK</sequence>
<feature type="domain" description="Fe2OG dioxygenase" evidence="7">
    <location>
        <begin position="153"/>
        <end position="265"/>
    </location>
</feature>
<dbReference type="OrthoDB" id="69177at2759"/>
<dbReference type="AlphaFoldDB" id="A0A017SMN1"/>
<dbReference type="Gene3D" id="2.60.120.620">
    <property type="entry name" value="q2cbj1_9rhob like domain"/>
    <property type="match status" value="1"/>
</dbReference>
<dbReference type="HOGENOM" id="CLU_041456_0_1_1"/>
<feature type="compositionally biased region" description="Low complexity" evidence="6">
    <location>
        <begin position="15"/>
        <end position="33"/>
    </location>
</feature>
<evidence type="ECO:0000313" key="9">
    <source>
        <dbReference type="Proteomes" id="UP000019804"/>
    </source>
</evidence>
<dbReference type="GO" id="GO:0031418">
    <property type="term" value="F:L-ascorbic acid binding"/>
    <property type="evidence" value="ECO:0007669"/>
    <property type="project" value="InterPro"/>
</dbReference>
<dbReference type="GO" id="GO:0005506">
    <property type="term" value="F:iron ion binding"/>
    <property type="evidence" value="ECO:0007669"/>
    <property type="project" value="InterPro"/>
</dbReference>
<dbReference type="GeneID" id="63701272"/>
<evidence type="ECO:0000259" key="7">
    <source>
        <dbReference type="PROSITE" id="PS51471"/>
    </source>
</evidence>
<name>A0A017SMN1_ASPRC</name>
<evidence type="ECO:0000256" key="5">
    <source>
        <dbReference type="ARBA" id="ARBA00023004"/>
    </source>
</evidence>